<evidence type="ECO:0000256" key="1">
    <source>
        <dbReference type="SAM" id="Phobius"/>
    </source>
</evidence>
<feature type="transmembrane region" description="Helical" evidence="1">
    <location>
        <begin position="37"/>
        <end position="56"/>
    </location>
</feature>
<keyword evidence="1" id="KW-0812">Transmembrane</keyword>
<keyword evidence="3" id="KW-1185">Reference proteome</keyword>
<feature type="transmembrane region" description="Helical" evidence="1">
    <location>
        <begin position="141"/>
        <end position="166"/>
    </location>
</feature>
<feature type="transmembrane region" description="Helical" evidence="1">
    <location>
        <begin position="172"/>
        <end position="195"/>
    </location>
</feature>
<sequence>MTTTAVRRRTAAASGGGTLTGTCAMVRLALRRDRVKLPAWTLGITLFLPYFAAVAARTNSTPEALATSAEMLDAPMLRLFSGPMFGMENPTTLGYLVNAYFPEFLLGAALMNMLLVARHTRIEEQSGRAELVRAAVVGRHAALTAALLVAVITNVVLALLLTAAALGVGMTVSGALLFGAATAAMGLVFAAVTAVSAQLTEQARAAAGIAGGVLAVVWLLRAVGAVQDGWLTWTSPMGWAQLTRVAGDGRWWPLALPVLLSAALTAVAYALSGRRDLGAGLVASRPGRARAARGLRSLLALAFRLQRASFLWWGGSLLAAGLVFGGLAGSMSESMAEEFLGGGPDVMGGYLSLMAVGMVFLVGIFTVLTATRLRTEERRGRVAPLLATPTGRWAWLGSSLLATGLAAVALLAISGLSMGVGAATVLDDAALGALAAGAVLARIPEILFLLGVAATLFGFAPRGAALAWAVLALGAVIRFWGADLPGWVRSLSPFDHIPRMPVEDFSLAPLVVLTALAAGLLLIGLYGFRRRDLDGA</sequence>
<protein>
    <submittedName>
        <fullName evidence="2">ABC transporter permease</fullName>
    </submittedName>
</protein>
<organism evidence="2 3">
    <name type="scientific">Nonomuraea diastatica</name>
    <dbReference type="NCBI Taxonomy" id="1848329"/>
    <lineage>
        <taxon>Bacteria</taxon>
        <taxon>Bacillati</taxon>
        <taxon>Actinomycetota</taxon>
        <taxon>Actinomycetes</taxon>
        <taxon>Streptosporangiales</taxon>
        <taxon>Streptosporangiaceae</taxon>
        <taxon>Nonomuraea</taxon>
    </lineage>
</organism>
<reference evidence="2 3" key="1">
    <citation type="submission" date="2019-03" db="EMBL/GenBank/DDBJ databases">
        <title>Draft genome sequences of novel Actinobacteria.</title>
        <authorList>
            <person name="Sahin N."/>
            <person name="Ay H."/>
            <person name="Saygin H."/>
        </authorList>
    </citation>
    <scope>NUCLEOTIDE SEQUENCE [LARGE SCALE GENOMIC DNA]</scope>
    <source>
        <strain evidence="2 3">KC712</strain>
    </source>
</reference>
<dbReference type="OrthoDB" id="2014935at2"/>
<gene>
    <name evidence="2" type="ORF">E1294_26625</name>
</gene>
<keyword evidence="1" id="KW-0472">Membrane</keyword>
<dbReference type="EMBL" id="SMKP01000081">
    <property type="protein sequence ID" value="TDD17747.1"/>
    <property type="molecule type" value="Genomic_DNA"/>
</dbReference>
<feature type="transmembrane region" description="Helical" evidence="1">
    <location>
        <begin position="207"/>
        <end position="231"/>
    </location>
</feature>
<feature type="transmembrane region" description="Helical" evidence="1">
    <location>
        <begin position="433"/>
        <end position="459"/>
    </location>
</feature>
<dbReference type="Proteomes" id="UP000294543">
    <property type="component" value="Unassembled WGS sequence"/>
</dbReference>
<feature type="transmembrane region" description="Helical" evidence="1">
    <location>
        <begin position="507"/>
        <end position="528"/>
    </location>
</feature>
<feature type="transmembrane region" description="Helical" evidence="1">
    <location>
        <begin position="310"/>
        <end position="330"/>
    </location>
</feature>
<feature type="transmembrane region" description="Helical" evidence="1">
    <location>
        <begin position="466"/>
        <end position="487"/>
    </location>
</feature>
<feature type="transmembrane region" description="Helical" evidence="1">
    <location>
        <begin position="350"/>
        <end position="373"/>
    </location>
</feature>
<feature type="transmembrane region" description="Helical" evidence="1">
    <location>
        <begin position="99"/>
        <end position="120"/>
    </location>
</feature>
<feature type="transmembrane region" description="Helical" evidence="1">
    <location>
        <begin position="393"/>
        <end position="413"/>
    </location>
</feature>
<comment type="caution">
    <text evidence="2">The sequence shown here is derived from an EMBL/GenBank/DDBJ whole genome shotgun (WGS) entry which is preliminary data.</text>
</comment>
<accession>A0A4R4WJU1</accession>
<dbReference type="RefSeq" id="WP_132512699.1">
    <property type="nucleotide sequence ID" value="NZ_SMKP01000081.1"/>
</dbReference>
<dbReference type="AlphaFoldDB" id="A0A4R4WJU1"/>
<name>A0A4R4WJU1_9ACTN</name>
<proteinExistence type="predicted"/>
<evidence type="ECO:0000313" key="3">
    <source>
        <dbReference type="Proteomes" id="UP000294543"/>
    </source>
</evidence>
<keyword evidence="1" id="KW-1133">Transmembrane helix</keyword>
<evidence type="ECO:0000313" key="2">
    <source>
        <dbReference type="EMBL" id="TDD17747.1"/>
    </source>
</evidence>
<feature type="transmembrane region" description="Helical" evidence="1">
    <location>
        <begin position="251"/>
        <end position="271"/>
    </location>
</feature>